<keyword evidence="2" id="KW-0238">DNA-binding</keyword>
<dbReference type="PROSITE" id="PS50987">
    <property type="entry name" value="HTH_ARSR_2"/>
    <property type="match status" value="1"/>
</dbReference>
<gene>
    <name evidence="6" type="ORF">CYPRO_2126</name>
</gene>
<dbReference type="CDD" id="cd00158">
    <property type="entry name" value="RHOD"/>
    <property type="match status" value="1"/>
</dbReference>
<dbReference type="PANTHER" id="PTHR43132:SF2">
    <property type="entry name" value="ARSENICAL RESISTANCE OPERON REPRESSOR ARSR-RELATED"/>
    <property type="match status" value="1"/>
</dbReference>
<evidence type="ECO:0000256" key="1">
    <source>
        <dbReference type="ARBA" id="ARBA00023015"/>
    </source>
</evidence>
<dbReference type="InterPro" id="IPR001763">
    <property type="entry name" value="Rhodanese-like_dom"/>
</dbReference>
<evidence type="ECO:0000313" key="6">
    <source>
        <dbReference type="EMBL" id="AXJ01375.1"/>
    </source>
</evidence>
<proteinExistence type="predicted"/>
<dbReference type="Gene3D" id="3.40.250.10">
    <property type="entry name" value="Rhodanese-like domain"/>
    <property type="match status" value="1"/>
</dbReference>
<evidence type="ECO:0000313" key="7">
    <source>
        <dbReference type="Proteomes" id="UP000254808"/>
    </source>
</evidence>
<dbReference type="KEGG" id="cprv:CYPRO_2126"/>
<dbReference type="NCBIfam" id="NF033788">
    <property type="entry name" value="HTH_metalloreg"/>
    <property type="match status" value="1"/>
</dbReference>
<evidence type="ECO:0000256" key="3">
    <source>
        <dbReference type="ARBA" id="ARBA00023163"/>
    </source>
</evidence>
<dbReference type="InterPro" id="IPR011991">
    <property type="entry name" value="ArsR-like_HTH"/>
</dbReference>
<keyword evidence="3" id="KW-0804">Transcription</keyword>
<dbReference type="SUPFAM" id="SSF46785">
    <property type="entry name" value="Winged helix' DNA-binding domain"/>
    <property type="match status" value="1"/>
</dbReference>
<dbReference type="AlphaFoldDB" id="A0A345ULM3"/>
<protein>
    <submittedName>
        <fullName evidence="6">Transcriptional regulator, ArsR family</fullName>
    </submittedName>
</protein>
<evidence type="ECO:0000256" key="2">
    <source>
        <dbReference type="ARBA" id="ARBA00023125"/>
    </source>
</evidence>
<feature type="domain" description="HTH arsR-type" evidence="5">
    <location>
        <begin position="8"/>
        <end position="102"/>
    </location>
</feature>
<dbReference type="GO" id="GO:0003700">
    <property type="term" value="F:DNA-binding transcription factor activity"/>
    <property type="evidence" value="ECO:0007669"/>
    <property type="project" value="InterPro"/>
</dbReference>
<dbReference type="GO" id="GO:0003677">
    <property type="term" value="F:DNA binding"/>
    <property type="evidence" value="ECO:0007669"/>
    <property type="project" value="UniProtKB-KW"/>
</dbReference>
<dbReference type="SMART" id="SM00450">
    <property type="entry name" value="RHOD"/>
    <property type="match status" value="1"/>
</dbReference>
<dbReference type="InterPro" id="IPR051011">
    <property type="entry name" value="Metal_resp_trans_reg"/>
</dbReference>
<dbReference type="Proteomes" id="UP000254808">
    <property type="component" value="Chromosome"/>
</dbReference>
<reference evidence="6 7" key="1">
    <citation type="submission" date="2018-03" db="EMBL/GenBank/DDBJ databases">
        <title>Phenotypic and genomic properties of Cyclonatronum proteinivorum gen. nov., sp. nov., a haloalkaliphilic bacteroidete from soda lakes possessing Na+-translocating rhodopsin.</title>
        <authorList>
            <person name="Toshchakov S.V."/>
            <person name="Korzhenkov A."/>
            <person name="Samarov N.I."/>
            <person name="Kublanov I.V."/>
            <person name="Muntyan M.S."/>
            <person name="Sorokin D.Y."/>
        </authorList>
    </citation>
    <scope>NUCLEOTIDE SEQUENCE [LARGE SCALE GENOMIC DNA]</scope>
    <source>
        <strain evidence="6 7">Omega</strain>
    </source>
</reference>
<dbReference type="InterPro" id="IPR036873">
    <property type="entry name" value="Rhodanese-like_dom_sf"/>
</dbReference>
<sequence>MPMKTSVLKKQLYSESAALTKALGNPLRLEILDLLAQGALSVEYISENTGLSVANTSAHLQVLRQARLVSARRDGKQVFYSLSGTDTHKLLCQLRAAAVSRNAEIGRLLESYREQKHSADQVRLEEISGMINSGKVVLLDVRPAEEFEIAALPGAVSIPVRELPKRIAELPQDCEIVTYCRGEFCLMADEAVAILRANGYSARRMEKGLPEWENSQLQR</sequence>
<keyword evidence="1" id="KW-0805">Transcription regulation</keyword>
<dbReference type="InterPro" id="IPR001845">
    <property type="entry name" value="HTH_ArsR_DNA-bd_dom"/>
</dbReference>
<dbReference type="PROSITE" id="PS50206">
    <property type="entry name" value="RHODANESE_3"/>
    <property type="match status" value="1"/>
</dbReference>
<feature type="domain" description="Rhodanese" evidence="4">
    <location>
        <begin position="132"/>
        <end position="214"/>
    </location>
</feature>
<dbReference type="SMART" id="SM00418">
    <property type="entry name" value="HTH_ARSR"/>
    <property type="match status" value="1"/>
</dbReference>
<dbReference type="InterPro" id="IPR036390">
    <property type="entry name" value="WH_DNA-bd_sf"/>
</dbReference>
<dbReference type="InterPro" id="IPR036388">
    <property type="entry name" value="WH-like_DNA-bd_sf"/>
</dbReference>
<organism evidence="6 7">
    <name type="scientific">Cyclonatronum proteinivorum</name>
    <dbReference type="NCBI Taxonomy" id="1457365"/>
    <lineage>
        <taxon>Bacteria</taxon>
        <taxon>Pseudomonadati</taxon>
        <taxon>Balneolota</taxon>
        <taxon>Balneolia</taxon>
        <taxon>Balneolales</taxon>
        <taxon>Cyclonatronaceae</taxon>
        <taxon>Cyclonatronum</taxon>
    </lineage>
</organism>
<dbReference type="EMBL" id="CP027806">
    <property type="protein sequence ID" value="AXJ01375.1"/>
    <property type="molecule type" value="Genomic_DNA"/>
</dbReference>
<keyword evidence="7" id="KW-1185">Reference proteome</keyword>
<dbReference type="OrthoDB" id="9808735at2"/>
<dbReference type="Pfam" id="PF01022">
    <property type="entry name" value="HTH_5"/>
    <property type="match status" value="1"/>
</dbReference>
<dbReference type="Pfam" id="PF00581">
    <property type="entry name" value="Rhodanese"/>
    <property type="match status" value="1"/>
</dbReference>
<evidence type="ECO:0000259" key="5">
    <source>
        <dbReference type="PROSITE" id="PS50987"/>
    </source>
</evidence>
<accession>A0A345ULM3</accession>
<dbReference type="PANTHER" id="PTHR43132">
    <property type="entry name" value="ARSENICAL RESISTANCE OPERON REPRESSOR ARSR-RELATED"/>
    <property type="match status" value="1"/>
</dbReference>
<name>A0A345ULM3_9BACT</name>
<dbReference type="Gene3D" id="1.10.10.10">
    <property type="entry name" value="Winged helix-like DNA-binding domain superfamily/Winged helix DNA-binding domain"/>
    <property type="match status" value="1"/>
</dbReference>
<dbReference type="PRINTS" id="PR00778">
    <property type="entry name" value="HTHARSR"/>
</dbReference>
<dbReference type="CDD" id="cd00090">
    <property type="entry name" value="HTH_ARSR"/>
    <property type="match status" value="1"/>
</dbReference>
<evidence type="ECO:0000259" key="4">
    <source>
        <dbReference type="PROSITE" id="PS50206"/>
    </source>
</evidence>
<dbReference type="SUPFAM" id="SSF52821">
    <property type="entry name" value="Rhodanese/Cell cycle control phosphatase"/>
    <property type="match status" value="1"/>
</dbReference>